<dbReference type="InterPro" id="IPR058074">
    <property type="entry name" value="Bacteriocin-like"/>
</dbReference>
<organism evidence="1 2">
    <name type="scientific">Chryseobacterium metallicongregator</name>
    <dbReference type="NCBI Taxonomy" id="3073042"/>
    <lineage>
        <taxon>Bacteria</taxon>
        <taxon>Pseudomonadati</taxon>
        <taxon>Bacteroidota</taxon>
        <taxon>Flavobacteriia</taxon>
        <taxon>Flavobacteriales</taxon>
        <taxon>Weeksellaceae</taxon>
        <taxon>Chryseobacterium group</taxon>
        <taxon>Chryseobacterium</taxon>
    </lineage>
</organism>
<comment type="caution">
    <text evidence="1">The sequence shown here is derived from an EMBL/GenBank/DDBJ whole genome shotgun (WGS) entry which is preliminary data.</text>
</comment>
<evidence type="ECO:0008006" key="3">
    <source>
        <dbReference type="Google" id="ProtNLM"/>
    </source>
</evidence>
<sequence length="49" mass="5488">MKNLKKLSKGNLKMINGGSAPLCDAGFMACRVRDENRALIWECLPNCNY</sequence>
<accession>A0ABU1E9B6</accession>
<dbReference type="NCBIfam" id="NF047798">
    <property type="entry name" value="leader_Chryseo"/>
    <property type="match status" value="1"/>
</dbReference>
<evidence type="ECO:0000313" key="1">
    <source>
        <dbReference type="EMBL" id="MDR4954413.1"/>
    </source>
</evidence>
<dbReference type="RefSeq" id="WP_309523051.1">
    <property type="nucleotide sequence ID" value="NZ_JAVIXS010000020.1"/>
</dbReference>
<reference evidence="1 2" key="1">
    <citation type="submission" date="2023-08" db="EMBL/GenBank/DDBJ databases">
        <authorList>
            <person name="Maltman C."/>
        </authorList>
    </citation>
    <scope>NUCLEOTIDE SEQUENCE [LARGE SCALE GENOMIC DNA]</scope>
    <source>
        <strain evidence="1 2">ES2</strain>
    </source>
</reference>
<dbReference type="EMBL" id="JAVIXS010000020">
    <property type="protein sequence ID" value="MDR4954413.1"/>
    <property type="molecule type" value="Genomic_DNA"/>
</dbReference>
<gene>
    <name evidence="1" type="ORF">REB14_19705</name>
</gene>
<evidence type="ECO:0000313" key="2">
    <source>
        <dbReference type="Proteomes" id="UP001260959"/>
    </source>
</evidence>
<protein>
    <recommendedName>
        <fullName evidence="3">Bacteriocin</fullName>
    </recommendedName>
</protein>
<dbReference type="Proteomes" id="UP001260959">
    <property type="component" value="Unassembled WGS sequence"/>
</dbReference>
<name>A0ABU1E9B6_9FLAO</name>
<proteinExistence type="predicted"/>
<keyword evidence="2" id="KW-1185">Reference proteome</keyword>